<dbReference type="InterPro" id="IPR003593">
    <property type="entry name" value="AAA+_ATPase"/>
</dbReference>
<dbReference type="Proteomes" id="UP000824105">
    <property type="component" value="Unassembled WGS sequence"/>
</dbReference>
<dbReference type="SMART" id="SM00382">
    <property type="entry name" value="AAA"/>
    <property type="match status" value="1"/>
</dbReference>
<protein>
    <submittedName>
        <fullName evidence="12">ABC transporter ATP-binding protein/permease</fullName>
    </submittedName>
</protein>
<sequence>MLNIFRHLFRHWATILAVVALLLVQASCDLALPGYTSDIVDVGIQQGGVDSALPDTVCVGTLEALEALMRPEDAALAEQWYGAPDETGLRTLAPDAEAARAELEQAFTLPDVLLYQAAAALAADRQGVESALPEAQDLDAAVAAIGRTLGSKEQVSFTSGTFTTDDPGAAGLSSQASSQAIQLVRLEYEAQGVAGDVQMRYLLATGGGMLLIALLMAAAAISVGFLAARVSAAIGRDLRRQVFGKVIHFSNTETDRFSTASLITRTTNDIQQVQMTAVMLLRIVIYAPILGIGGIIRVSRTDTSLSWIIVLAVVLLMVLVFVLMQVALPKFKIMQKLVDRLNLVSREILTGIMPIRAFSREQFEEQRFDAANRDLMRTQLFTNRTMTFMMPAMTLIMNGVSLLIIWFGGHAMVDGGMQVGDLIAFITYTMQIVMSFLMLTAISIMLPRAGVAADRIEEVLRTEPVIEDPAPARQADGLDRKQWQGVVRFDHVDFRFPGADTNVLEDITFTAKPGQTTAIIGSTGCGKSTLLNLIPRFYDVSGGSITLDGVDLRAMPQETLRAQLGYVPQKGVLFSGTIASNLKFGGDAIPDAAMEQAAAIAQAAEFIAAKPDGYESPIAQGGTNVSGGQKQRLSIARAIAKNPRVYLFDDSFSALDYKTDAALRRALAEKTGDATVIIVAQRISTVLHADQILVLDEGRIVGRGRHAELLAHCPEYREIAKSQLSERDLAMAETSTKGGDV</sequence>
<evidence type="ECO:0000259" key="10">
    <source>
        <dbReference type="PROSITE" id="PS50893"/>
    </source>
</evidence>
<accession>A0A9D2FJV7</accession>
<dbReference type="PANTHER" id="PTHR24221:SF276">
    <property type="entry name" value="ABC TRANSPORTER, ATP-BINDING_PERMEASE PROTEIN"/>
    <property type="match status" value="1"/>
</dbReference>
<dbReference type="Gene3D" id="3.40.50.300">
    <property type="entry name" value="P-loop containing nucleotide triphosphate hydrolases"/>
    <property type="match status" value="1"/>
</dbReference>
<reference evidence="12" key="2">
    <citation type="submission" date="2021-04" db="EMBL/GenBank/DDBJ databases">
        <authorList>
            <person name="Gilroy R."/>
        </authorList>
    </citation>
    <scope>NUCLEOTIDE SEQUENCE</scope>
    <source>
        <strain evidence="12">CHK188-11489</strain>
    </source>
</reference>
<dbReference type="PANTHER" id="PTHR24221">
    <property type="entry name" value="ATP-BINDING CASSETTE SUB-FAMILY B"/>
    <property type="match status" value="1"/>
</dbReference>
<evidence type="ECO:0000256" key="6">
    <source>
        <dbReference type="ARBA" id="ARBA00022840"/>
    </source>
</evidence>
<dbReference type="PROSITE" id="PS50893">
    <property type="entry name" value="ABC_TRANSPORTER_2"/>
    <property type="match status" value="1"/>
</dbReference>
<dbReference type="GO" id="GO:0016887">
    <property type="term" value="F:ATP hydrolysis activity"/>
    <property type="evidence" value="ECO:0007669"/>
    <property type="project" value="InterPro"/>
</dbReference>
<evidence type="ECO:0000256" key="7">
    <source>
        <dbReference type="ARBA" id="ARBA00022989"/>
    </source>
</evidence>
<evidence type="ECO:0000313" key="12">
    <source>
        <dbReference type="EMBL" id="HIZ61871.1"/>
    </source>
</evidence>
<evidence type="ECO:0000256" key="3">
    <source>
        <dbReference type="ARBA" id="ARBA00022475"/>
    </source>
</evidence>
<reference evidence="12" key="1">
    <citation type="journal article" date="2021" name="PeerJ">
        <title>Extensive microbial diversity within the chicken gut microbiome revealed by metagenomics and culture.</title>
        <authorList>
            <person name="Gilroy R."/>
            <person name="Ravi A."/>
            <person name="Getino M."/>
            <person name="Pursley I."/>
            <person name="Horton D.L."/>
            <person name="Alikhan N.F."/>
            <person name="Baker D."/>
            <person name="Gharbi K."/>
            <person name="Hall N."/>
            <person name="Watson M."/>
            <person name="Adriaenssens E.M."/>
            <person name="Foster-Nyarko E."/>
            <person name="Jarju S."/>
            <person name="Secka A."/>
            <person name="Antonio M."/>
            <person name="Oren A."/>
            <person name="Chaudhuri R.R."/>
            <person name="La Ragione R."/>
            <person name="Hildebrand F."/>
            <person name="Pallen M.J."/>
        </authorList>
    </citation>
    <scope>NUCLEOTIDE SEQUENCE</scope>
    <source>
        <strain evidence="12">CHK188-11489</strain>
    </source>
</reference>
<proteinExistence type="predicted"/>
<dbReference type="PROSITE" id="PS00211">
    <property type="entry name" value="ABC_TRANSPORTER_1"/>
    <property type="match status" value="1"/>
</dbReference>
<dbReference type="InterPro" id="IPR017871">
    <property type="entry name" value="ABC_transporter-like_CS"/>
</dbReference>
<evidence type="ECO:0000259" key="11">
    <source>
        <dbReference type="PROSITE" id="PS50929"/>
    </source>
</evidence>
<dbReference type="Gene3D" id="1.20.1560.10">
    <property type="entry name" value="ABC transporter type 1, transmembrane domain"/>
    <property type="match status" value="1"/>
</dbReference>
<gene>
    <name evidence="12" type="ORF">H9724_03770</name>
</gene>
<feature type="transmembrane region" description="Helical" evidence="9">
    <location>
        <begin position="386"/>
        <end position="407"/>
    </location>
</feature>
<dbReference type="InterPro" id="IPR011527">
    <property type="entry name" value="ABC1_TM_dom"/>
</dbReference>
<feature type="transmembrane region" description="Helical" evidence="9">
    <location>
        <begin position="422"/>
        <end position="446"/>
    </location>
</feature>
<dbReference type="PROSITE" id="PS50929">
    <property type="entry name" value="ABC_TM1F"/>
    <property type="match status" value="1"/>
</dbReference>
<organism evidence="12 13">
    <name type="scientific">Candidatus Gemmiger avistercoris</name>
    <dbReference type="NCBI Taxonomy" id="2838606"/>
    <lineage>
        <taxon>Bacteria</taxon>
        <taxon>Bacillati</taxon>
        <taxon>Bacillota</taxon>
        <taxon>Clostridia</taxon>
        <taxon>Eubacteriales</taxon>
        <taxon>Gemmiger</taxon>
    </lineage>
</organism>
<feature type="domain" description="ABC transporter" evidence="10">
    <location>
        <begin position="487"/>
        <end position="722"/>
    </location>
</feature>
<evidence type="ECO:0000313" key="13">
    <source>
        <dbReference type="Proteomes" id="UP000824105"/>
    </source>
</evidence>
<keyword evidence="4 9" id="KW-0812">Transmembrane</keyword>
<dbReference type="SUPFAM" id="SSF90123">
    <property type="entry name" value="ABC transporter transmembrane region"/>
    <property type="match status" value="1"/>
</dbReference>
<dbReference type="EMBL" id="DXBF01000032">
    <property type="protein sequence ID" value="HIZ61871.1"/>
    <property type="molecule type" value="Genomic_DNA"/>
</dbReference>
<comment type="caution">
    <text evidence="12">The sequence shown here is derived from an EMBL/GenBank/DDBJ whole genome shotgun (WGS) entry which is preliminary data.</text>
</comment>
<keyword evidence="2" id="KW-0813">Transport</keyword>
<evidence type="ECO:0000256" key="8">
    <source>
        <dbReference type="ARBA" id="ARBA00023136"/>
    </source>
</evidence>
<feature type="transmembrane region" description="Helical" evidence="9">
    <location>
        <begin position="208"/>
        <end position="230"/>
    </location>
</feature>
<name>A0A9D2FJV7_9FIRM</name>
<evidence type="ECO:0000256" key="2">
    <source>
        <dbReference type="ARBA" id="ARBA00022448"/>
    </source>
</evidence>
<dbReference type="InterPro" id="IPR036640">
    <property type="entry name" value="ABC1_TM_sf"/>
</dbReference>
<dbReference type="InterPro" id="IPR003439">
    <property type="entry name" value="ABC_transporter-like_ATP-bd"/>
</dbReference>
<keyword evidence="5" id="KW-0547">Nucleotide-binding</keyword>
<dbReference type="FunFam" id="3.40.50.300:FF:000854">
    <property type="entry name" value="Multidrug ABC transporter ATP-binding protein"/>
    <property type="match status" value="1"/>
</dbReference>
<dbReference type="Pfam" id="PF00664">
    <property type="entry name" value="ABC_membrane"/>
    <property type="match status" value="1"/>
</dbReference>
<evidence type="ECO:0000256" key="4">
    <source>
        <dbReference type="ARBA" id="ARBA00022692"/>
    </source>
</evidence>
<dbReference type="GO" id="GO:0140359">
    <property type="term" value="F:ABC-type transporter activity"/>
    <property type="evidence" value="ECO:0007669"/>
    <property type="project" value="InterPro"/>
</dbReference>
<keyword evidence="6 12" id="KW-0067">ATP-binding</keyword>
<evidence type="ECO:0000256" key="5">
    <source>
        <dbReference type="ARBA" id="ARBA00022741"/>
    </source>
</evidence>
<dbReference type="InterPro" id="IPR039421">
    <property type="entry name" value="Type_1_exporter"/>
</dbReference>
<feature type="domain" description="ABC transmembrane type-1" evidence="11">
    <location>
        <begin position="193"/>
        <end position="448"/>
    </location>
</feature>
<evidence type="ECO:0000256" key="1">
    <source>
        <dbReference type="ARBA" id="ARBA00004651"/>
    </source>
</evidence>
<dbReference type="AlphaFoldDB" id="A0A9D2FJV7"/>
<dbReference type="Pfam" id="PF00005">
    <property type="entry name" value="ABC_tran"/>
    <property type="match status" value="1"/>
</dbReference>
<evidence type="ECO:0000256" key="9">
    <source>
        <dbReference type="SAM" id="Phobius"/>
    </source>
</evidence>
<dbReference type="SUPFAM" id="SSF52540">
    <property type="entry name" value="P-loop containing nucleoside triphosphate hydrolases"/>
    <property type="match status" value="1"/>
</dbReference>
<keyword evidence="3" id="KW-1003">Cell membrane</keyword>
<dbReference type="InterPro" id="IPR027417">
    <property type="entry name" value="P-loop_NTPase"/>
</dbReference>
<comment type="subcellular location">
    <subcellularLocation>
        <location evidence="1">Cell membrane</location>
        <topology evidence="1">Multi-pass membrane protein</topology>
    </subcellularLocation>
</comment>
<keyword evidence="7 9" id="KW-1133">Transmembrane helix</keyword>
<feature type="transmembrane region" description="Helical" evidence="9">
    <location>
        <begin position="305"/>
        <end position="328"/>
    </location>
</feature>
<keyword evidence="8 9" id="KW-0472">Membrane</keyword>
<feature type="transmembrane region" description="Helical" evidence="9">
    <location>
        <begin position="279"/>
        <end position="299"/>
    </location>
</feature>
<dbReference type="GO" id="GO:0005524">
    <property type="term" value="F:ATP binding"/>
    <property type="evidence" value="ECO:0007669"/>
    <property type="project" value="UniProtKB-KW"/>
</dbReference>
<dbReference type="GO" id="GO:0005886">
    <property type="term" value="C:plasma membrane"/>
    <property type="evidence" value="ECO:0007669"/>
    <property type="project" value="UniProtKB-SubCell"/>
</dbReference>
<dbReference type="CDD" id="cd18548">
    <property type="entry name" value="ABC_6TM_Tm287_like"/>
    <property type="match status" value="1"/>
</dbReference>